<name>A0A445KD61_GLYSO</name>
<keyword evidence="1" id="KW-0677">Repeat</keyword>
<evidence type="ECO:0000256" key="1">
    <source>
        <dbReference type="ARBA" id="ARBA00022737"/>
    </source>
</evidence>
<feature type="region of interest" description="Disordered" evidence="4">
    <location>
        <begin position="226"/>
        <end position="250"/>
    </location>
</feature>
<evidence type="ECO:0000313" key="7">
    <source>
        <dbReference type="Proteomes" id="UP000289340"/>
    </source>
</evidence>
<dbReference type="EMBL" id="QZWG01000006">
    <property type="protein sequence ID" value="RZC08673.1"/>
    <property type="molecule type" value="Genomic_DNA"/>
</dbReference>
<feature type="domain" description="Disease resistance N-terminal" evidence="5">
    <location>
        <begin position="5"/>
        <end position="88"/>
    </location>
</feature>
<comment type="caution">
    <text evidence="6">The sequence shown here is derived from an EMBL/GenBank/DDBJ whole genome shotgun (WGS) entry which is preliminary data.</text>
</comment>
<reference evidence="6 7" key="1">
    <citation type="submission" date="2018-09" db="EMBL/GenBank/DDBJ databases">
        <title>A high-quality reference genome of wild soybean provides a powerful tool to mine soybean genomes.</title>
        <authorList>
            <person name="Xie M."/>
            <person name="Chung C.Y.L."/>
            <person name="Li M.-W."/>
            <person name="Wong F.-L."/>
            <person name="Chan T.-F."/>
            <person name="Lam H.-M."/>
        </authorList>
    </citation>
    <scope>NUCLEOTIDE SEQUENCE [LARGE SCALE GENOMIC DNA]</scope>
    <source>
        <strain evidence="7">cv. W05</strain>
        <tissue evidence="6">Hypocotyl of etiolated seedlings</tissue>
    </source>
</reference>
<accession>A0A445KD61</accession>
<dbReference type="CDD" id="cd14798">
    <property type="entry name" value="RX-CC_like"/>
    <property type="match status" value="1"/>
</dbReference>
<evidence type="ECO:0000313" key="6">
    <source>
        <dbReference type="EMBL" id="RZC08673.1"/>
    </source>
</evidence>
<dbReference type="PANTHER" id="PTHR19338">
    <property type="entry name" value="TRANSLOCASE OF INNER MITOCHONDRIAL MEMBRANE 13 HOMOLOG"/>
    <property type="match status" value="1"/>
</dbReference>
<gene>
    <name evidence="6" type="ORF">D0Y65_015397</name>
</gene>
<protein>
    <submittedName>
        <fullName evidence="6">Putative disease resistance protein</fullName>
    </submittedName>
</protein>
<proteinExistence type="predicted"/>
<dbReference type="InterPro" id="IPR041118">
    <property type="entry name" value="Rx_N"/>
</dbReference>
<evidence type="ECO:0000256" key="3">
    <source>
        <dbReference type="ARBA" id="ARBA00022821"/>
    </source>
</evidence>
<organism evidence="6 7">
    <name type="scientific">Glycine soja</name>
    <name type="common">Wild soybean</name>
    <dbReference type="NCBI Taxonomy" id="3848"/>
    <lineage>
        <taxon>Eukaryota</taxon>
        <taxon>Viridiplantae</taxon>
        <taxon>Streptophyta</taxon>
        <taxon>Embryophyta</taxon>
        <taxon>Tracheophyta</taxon>
        <taxon>Spermatophyta</taxon>
        <taxon>Magnoliopsida</taxon>
        <taxon>eudicotyledons</taxon>
        <taxon>Gunneridae</taxon>
        <taxon>Pentapetalae</taxon>
        <taxon>rosids</taxon>
        <taxon>fabids</taxon>
        <taxon>Fabales</taxon>
        <taxon>Fabaceae</taxon>
        <taxon>Papilionoideae</taxon>
        <taxon>50 kb inversion clade</taxon>
        <taxon>NPAAA clade</taxon>
        <taxon>indigoferoid/millettioid clade</taxon>
        <taxon>Phaseoleae</taxon>
        <taxon>Glycine</taxon>
        <taxon>Glycine subgen. Soja</taxon>
    </lineage>
</organism>
<dbReference type="InterPro" id="IPR038005">
    <property type="entry name" value="RX-like_CC"/>
</dbReference>
<evidence type="ECO:0000259" key="5">
    <source>
        <dbReference type="Pfam" id="PF18052"/>
    </source>
</evidence>
<dbReference type="Pfam" id="PF18052">
    <property type="entry name" value="Rx_N"/>
    <property type="match status" value="1"/>
</dbReference>
<dbReference type="PANTHER" id="PTHR19338:SF66">
    <property type="entry name" value="NB-ARC DOMAIN-CONTAINING PROTEIN"/>
    <property type="match status" value="1"/>
</dbReference>
<dbReference type="Gene3D" id="1.20.5.4130">
    <property type="match status" value="1"/>
</dbReference>
<dbReference type="AlphaFoldDB" id="A0A445KD61"/>
<evidence type="ECO:0000256" key="4">
    <source>
        <dbReference type="SAM" id="MobiDB-lite"/>
    </source>
</evidence>
<keyword evidence="3" id="KW-0611">Plant defense</keyword>
<dbReference type="GO" id="GO:0006952">
    <property type="term" value="P:defense response"/>
    <property type="evidence" value="ECO:0007669"/>
    <property type="project" value="UniProtKB-KW"/>
</dbReference>
<keyword evidence="2" id="KW-0547">Nucleotide-binding</keyword>
<dbReference type="Proteomes" id="UP000289340">
    <property type="component" value="Chromosome 6"/>
</dbReference>
<keyword evidence="7" id="KW-1185">Reference proteome</keyword>
<dbReference type="GO" id="GO:0000166">
    <property type="term" value="F:nucleotide binding"/>
    <property type="evidence" value="ECO:0007669"/>
    <property type="project" value="UniProtKB-KW"/>
</dbReference>
<sequence>MPQAIVNFIVQSLGNLLIQEGMFLYRVEDKVLQLQTELRMMRSYLQVADRKQDGNESLRNWISEIREAAYDYDDVVESYALRGASRRKLTSVLSLIKRYALNINKFIETHKVGSHVDNVIARISSLTRSLETYGIRPEEGEALNSMHGKQRSLSSYSHVIEEDIIGVQDDVRILELCLVDPNKGYRVVAICEMGGNYAAKNVCGSTFAYCGSSTSMKNGRMELMEEEETLAGRRNGSRESTSSLVREKKN</sequence>
<evidence type="ECO:0000256" key="2">
    <source>
        <dbReference type="ARBA" id="ARBA00022741"/>
    </source>
</evidence>